<dbReference type="Pfam" id="PF00581">
    <property type="entry name" value="Rhodanese"/>
    <property type="match status" value="1"/>
</dbReference>
<accession>A0A383D328</accession>
<protein>
    <recommendedName>
        <fullName evidence="1">Rhodanese domain-containing protein</fullName>
    </recommendedName>
</protein>
<name>A0A383D328_9ZZZZ</name>
<dbReference type="SMART" id="SM00450">
    <property type="entry name" value="RHOD"/>
    <property type="match status" value="1"/>
</dbReference>
<dbReference type="PANTHER" id="PTHR43268">
    <property type="entry name" value="THIOSULFATE SULFURTRANSFERASE/RHODANESE-LIKE DOMAIN-CONTAINING PROTEIN 2"/>
    <property type="match status" value="1"/>
</dbReference>
<sequence length="220" mass="25646">MYYIQGFYKIKKISNYKKDQQNIKSFFISKSVRGTLIISPEGINGTIAGQKINLNKCINFIKKKFSISSFDNQNLSKCKFQPFYRAKVKIKKEVVPIGLKVHGKQNKKNKYINPSEWNKMIRRKNVILIDVRKPFEYKVGTFKGAINPNVDSFRSFPKYFNKLKKNKDIAMFCTGGVRCEKASNYLKRKGFENIYQLNGGILNYLNTINKDKSLWKGECF</sequence>
<proteinExistence type="predicted"/>
<organism evidence="2">
    <name type="scientific">marine metagenome</name>
    <dbReference type="NCBI Taxonomy" id="408172"/>
    <lineage>
        <taxon>unclassified sequences</taxon>
        <taxon>metagenomes</taxon>
        <taxon>ecological metagenomes</taxon>
    </lineage>
</organism>
<dbReference type="SUPFAM" id="SSF52821">
    <property type="entry name" value="Rhodanese/Cell cycle control phosphatase"/>
    <property type="match status" value="1"/>
</dbReference>
<evidence type="ECO:0000313" key="2">
    <source>
        <dbReference type="EMBL" id="SVE38710.1"/>
    </source>
</evidence>
<dbReference type="PROSITE" id="PS50206">
    <property type="entry name" value="RHODANESE_3"/>
    <property type="match status" value="1"/>
</dbReference>
<feature type="domain" description="Rhodanese" evidence="1">
    <location>
        <begin position="122"/>
        <end position="213"/>
    </location>
</feature>
<dbReference type="Gene3D" id="3.30.70.100">
    <property type="match status" value="1"/>
</dbReference>
<dbReference type="AlphaFoldDB" id="A0A383D328"/>
<dbReference type="InterPro" id="IPR020936">
    <property type="entry name" value="TrhO"/>
</dbReference>
<dbReference type="Gene3D" id="3.40.250.10">
    <property type="entry name" value="Rhodanese-like domain"/>
    <property type="match status" value="1"/>
</dbReference>
<dbReference type="InterPro" id="IPR036873">
    <property type="entry name" value="Rhodanese-like_dom_sf"/>
</dbReference>
<reference evidence="2" key="1">
    <citation type="submission" date="2018-05" db="EMBL/GenBank/DDBJ databases">
        <authorList>
            <person name="Lanie J.A."/>
            <person name="Ng W.-L."/>
            <person name="Kazmierczak K.M."/>
            <person name="Andrzejewski T.M."/>
            <person name="Davidsen T.M."/>
            <person name="Wayne K.J."/>
            <person name="Tettelin H."/>
            <person name="Glass J.I."/>
            <person name="Rusch D."/>
            <person name="Podicherti R."/>
            <person name="Tsui H.-C.T."/>
            <person name="Winkler M.E."/>
        </authorList>
    </citation>
    <scope>NUCLEOTIDE SEQUENCE</scope>
</reference>
<evidence type="ECO:0000259" key="1">
    <source>
        <dbReference type="PROSITE" id="PS50206"/>
    </source>
</evidence>
<gene>
    <name evidence="2" type="ORF">METZ01_LOCUS491564</name>
</gene>
<dbReference type="CDD" id="cd01518">
    <property type="entry name" value="RHOD_YceA"/>
    <property type="match status" value="1"/>
</dbReference>
<dbReference type="InterPro" id="IPR040503">
    <property type="entry name" value="TRHO_N"/>
</dbReference>
<dbReference type="Pfam" id="PF17773">
    <property type="entry name" value="UPF0176_N"/>
    <property type="match status" value="1"/>
</dbReference>
<feature type="non-terminal residue" evidence="2">
    <location>
        <position position="220"/>
    </location>
</feature>
<dbReference type="InterPro" id="IPR001763">
    <property type="entry name" value="Rhodanese-like_dom"/>
</dbReference>
<dbReference type="PANTHER" id="PTHR43268:SF3">
    <property type="entry name" value="RHODANESE-LIKE DOMAIN-CONTAINING PROTEIN 7-RELATED"/>
    <property type="match status" value="1"/>
</dbReference>
<dbReference type="EMBL" id="UINC01213783">
    <property type="protein sequence ID" value="SVE38710.1"/>
    <property type="molecule type" value="Genomic_DNA"/>
</dbReference>